<sequence>MSSESATFPLYNPGSIQKLPQSHEVEFPKGFIYQDNRTTLQKIIDVILATFRNLLAVWKTFPSRIATAFNFMPYSEYCQARDPATWNKWKGNSEGLHLLTHGFLGHPSIWNSYIDALQKKEPNSDVRVPFVPEKGNCSLEEATMPIREMVRSYLDEQISKKENTVIHISLYGVSNGARITLNLLDGLINDELNTRLKEKNLRLAVKVDAIAGVLLGTTNWKLRLANCSNFTNWFARNVLRVSKNILEDFNYKSEACKKLIENVQKINKTSNIALSYHFHASTEDPQVSPCSSSLPILNKGETFNVVHGEGHSSIVGRVKDSILTTFDDWKRLQA</sequence>
<comment type="caution">
    <text evidence="1">The sequence shown here is derived from an EMBL/GenBank/DDBJ whole genome shotgun (WGS) entry which is preliminary data.</text>
</comment>
<evidence type="ECO:0000313" key="2">
    <source>
        <dbReference type="Proteomes" id="UP000031552"/>
    </source>
</evidence>
<keyword evidence="2" id="KW-1185">Reference proteome</keyword>
<dbReference type="OrthoDB" id="9776853at2"/>
<dbReference type="EMBL" id="CCEJ010000003">
    <property type="protein sequence ID" value="CDR33406.1"/>
    <property type="molecule type" value="Genomic_DNA"/>
</dbReference>
<dbReference type="Gene3D" id="3.40.50.1820">
    <property type="entry name" value="alpha/beta hydrolase"/>
    <property type="match status" value="1"/>
</dbReference>
<evidence type="ECO:0000313" key="1">
    <source>
        <dbReference type="EMBL" id="CDR33406.1"/>
    </source>
</evidence>
<dbReference type="RefSeq" id="WP_041016902.1">
    <property type="nucleotide sequence ID" value="NZ_CCEJ010000003.1"/>
</dbReference>
<proteinExistence type="predicted"/>
<reference evidence="1" key="1">
    <citation type="submission" date="2013-12" db="EMBL/GenBank/DDBJ databases">
        <authorList>
            <person name="Linke B."/>
        </authorList>
    </citation>
    <scope>NUCLEOTIDE SEQUENCE [LARGE SCALE GENOMIC DNA]</scope>
    <source>
        <strain evidence="1">CRIB-18</strain>
    </source>
</reference>
<organism evidence="1 2">
    <name type="scientific">Candidatus Criblamydia sequanensis CRIB-18</name>
    <dbReference type="NCBI Taxonomy" id="1437425"/>
    <lineage>
        <taxon>Bacteria</taxon>
        <taxon>Pseudomonadati</taxon>
        <taxon>Chlamydiota</taxon>
        <taxon>Chlamydiia</taxon>
        <taxon>Parachlamydiales</taxon>
        <taxon>Candidatus Criblamydiaceae</taxon>
        <taxon>Candidatus Criblamydia</taxon>
    </lineage>
</organism>
<dbReference type="AlphaFoldDB" id="A0A090CYF9"/>
<accession>A0A090CYF9</accession>
<protein>
    <recommendedName>
        <fullName evidence="3">DUF676 domain-containing protein</fullName>
    </recommendedName>
</protein>
<dbReference type="InterPro" id="IPR029058">
    <property type="entry name" value="AB_hydrolase_fold"/>
</dbReference>
<dbReference type="SUPFAM" id="SSF53474">
    <property type="entry name" value="alpha/beta-Hydrolases"/>
    <property type="match status" value="1"/>
</dbReference>
<name>A0A090CYF9_9BACT</name>
<gene>
    <name evidence="1" type="ORF">CSEC_0573</name>
</gene>
<dbReference type="Proteomes" id="UP000031552">
    <property type="component" value="Unassembled WGS sequence"/>
</dbReference>
<reference evidence="1" key="2">
    <citation type="submission" date="2014-09" db="EMBL/GenBank/DDBJ databases">
        <title>Criblamydia sequanensis harbors a mega-plasmid encoding arsenite resistance.</title>
        <authorList>
            <person name="Bertelli C."/>
            <person name="Goesmann A."/>
            <person name="Greub G."/>
        </authorList>
    </citation>
    <scope>NUCLEOTIDE SEQUENCE [LARGE SCALE GENOMIC DNA]</scope>
    <source>
        <strain evidence="1">CRIB-18</strain>
    </source>
</reference>
<dbReference type="STRING" id="1437425.CSEC_0573"/>
<evidence type="ECO:0008006" key="3">
    <source>
        <dbReference type="Google" id="ProtNLM"/>
    </source>
</evidence>